<evidence type="ECO:0000313" key="2">
    <source>
        <dbReference type="EMBL" id="OWQ88825.1"/>
    </source>
</evidence>
<dbReference type="InterPro" id="IPR013024">
    <property type="entry name" value="GGCT-like"/>
</dbReference>
<dbReference type="Gene3D" id="3.10.490.10">
    <property type="entry name" value="Gamma-glutamyl cyclotransferase-like"/>
    <property type="match status" value="1"/>
</dbReference>
<dbReference type="SUPFAM" id="SSF110857">
    <property type="entry name" value="Gamma-glutamyl cyclotransferase-like"/>
    <property type="match status" value="1"/>
</dbReference>
<dbReference type="AlphaFoldDB" id="A0A246J871"/>
<dbReference type="CDD" id="cd06661">
    <property type="entry name" value="GGCT_like"/>
    <property type="match status" value="1"/>
</dbReference>
<reference evidence="2 3" key="1">
    <citation type="journal article" date="2008" name="Int. J. Syst. Evol. Microbiol.">
        <title>Description of Roseateles aquatilis sp. nov. and Roseateles terrae sp. nov., in the class Betaproteobacteria, and emended description of the genus Roseateles.</title>
        <authorList>
            <person name="Gomila M."/>
            <person name="Bowien B."/>
            <person name="Falsen E."/>
            <person name="Moore E.R."/>
            <person name="Lalucat J."/>
        </authorList>
    </citation>
    <scope>NUCLEOTIDE SEQUENCE [LARGE SCALE GENOMIC DNA]</scope>
    <source>
        <strain evidence="2 3">CCUG 48205</strain>
    </source>
</reference>
<dbReference type="Pfam" id="PF06094">
    <property type="entry name" value="GGACT"/>
    <property type="match status" value="1"/>
</dbReference>
<dbReference type="GO" id="GO:0016874">
    <property type="term" value="F:ligase activity"/>
    <property type="evidence" value="ECO:0007669"/>
    <property type="project" value="UniProtKB-KW"/>
</dbReference>
<keyword evidence="2" id="KW-0436">Ligase</keyword>
<sequence length="120" mass="12971">MTSADGFELLFSYGTLQLEAVQVATFGRKLSGKPDQLVGYRLDQIEIRDAEVVKTSALTHHPMLVRTGQTADKVAGTVFDLTSAELAQADSYEVADYRRARAALASGGSAWVYVDARDDG</sequence>
<keyword evidence="3" id="KW-1185">Reference proteome</keyword>
<dbReference type="EMBL" id="NIOF01000006">
    <property type="protein sequence ID" value="OWQ88825.1"/>
    <property type="molecule type" value="Genomic_DNA"/>
</dbReference>
<dbReference type="InterPro" id="IPR036568">
    <property type="entry name" value="GGCT-like_sf"/>
</dbReference>
<organism evidence="2 3">
    <name type="scientific">Roseateles aquatilis</name>
    <dbReference type="NCBI Taxonomy" id="431061"/>
    <lineage>
        <taxon>Bacteria</taxon>
        <taxon>Pseudomonadati</taxon>
        <taxon>Pseudomonadota</taxon>
        <taxon>Betaproteobacteria</taxon>
        <taxon>Burkholderiales</taxon>
        <taxon>Sphaerotilaceae</taxon>
        <taxon>Roseateles</taxon>
    </lineage>
</organism>
<protein>
    <submittedName>
        <fullName evidence="2">UDP-N-acetylmuramate--alanine ligase</fullName>
    </submittedName>
</protein>
<name>A0A246J871_9BURK</name>
<dbReference type="Proteomes" id="UP000197468">
    <property type="component" value="Unassembled WGS sequence"/>
</dbReference>
<accession>A0A246J871</accession>
<feature type="domain" description="Gamma-glutamylcyclotransferase AIG2-like" evidence="1">
    <location>
        <begin position="10"/>
        <end position="114"/>
    </location>
</feature>
<comment type="caution">
    <text evidence="2">The sequence shown here is derived from an EMBL/GenBank/DDBJ whole genome shotgun (WGS) entry which is preliminary data.</text>
</comment>
<dbReference type="RefSeq" id="WP_088385711.1">
    <property type="nucleotide sequence ID" value="NZ_NIOF01000006.1"/>
</dbReference>
<proteinExistence type="predicted"/>
<gene>
    <name evidence="2" type="ORF">CDN99_15220</name>
</gene>
<evidence type="ECO:0000259" key="1">
    <source>
        <dbReference type="Pfam" id="PF06094"/>
    </source>
</evidence>
<evidence type="ECO:0000313" key="3">
    <source>
        <dbReference type="Proteomes" id="UP000197468"/>
    </source>
</evidence>
<dbReference type="OrthoDB" id="9798388at2"/>
<dbReference type="InterPro" id="IPR009288">
    <property type="entry name" value="AIG2-like_dom"/>
</dbReference>